<accession>A0A1G6E8W5</accession>
<keyword evidence="3" id="KW-1185">Reference proteome</keyword>
<dbReference type="Gene3D" id="1.10.4080.10">
    <property type="entry name" value="ADP-ribosylation/Crystallin J1"/>
    <property type="match status" value="1"/>
</dbReference>
<sequence>MLKHVPEINSRLAGAIYGAHIADALAMPVHWYYDTFALTKDYGLVQGYQQPRNPHPDSLLWRSRYRPPSPDTDILHNQAMFWGERGVHYHQFLQAGENTLNMKLGRILMDCLLEDEDDLRARYLARYVSFMTKPGNHRDTYVEECHREFFKAWATRNKEDKVIAPDEKHMGGLCMPIPILLYFHDQPQKAFTLGLQHMELTHPGQLMKDAFTSFSQVLQSILQGMDIRQALEQEWPENLMQFAGHPFEELAQQPDAEVALNVFNTACYVQQALPLTYYLAWKYQDDPEMALIVNTNLGGDNCHRGAVLGTLMGAMHGDRAWPEKWLSGLYEPPSEFARHLAAFDVVYA</sequence>
<dbReference type="GO" id="GO:0046872">
    <property type="term" value="F:metal ion binding"/>
    <property type="evidence" value="ECO:0007669"/>
    <property type="project" value="UniProtKB-KW"/>
</dbReference>
<dbReference type="RefSeq" id="WP_092122819.1">
    <property type="nucleotide sequence ID" value="NZ_FMXO01000016.1"/>
</dbReference>
<evidence type="ECO:0000256" key="1">
    <source>
        <dbReference type="PIRSR" id="PIRSR605502-1"/>
    </source>
</evidence>
<dbReference type="EMBL" id="FMXO01000016">
    <property type="protein sequence ID" value="SDB53904.1"/>
    <property type="molecule type" value="Genomic_DNA"/>
</dbReference>
<keyword evidence="1" id="KW-0479">Metal-binding</keyword>
<dbReference type="AlphaFoldDB" id="A0A1G6E8W5"/>
<dbReference type="Pfam" id="PF03747">
    <property type="entry name" value="ADP_ribosyl_GH"/>
    <property type="match status" value="1"/>
</dbReference>
<protein>
    <submittedName>
        <fullName evidence="2">ADP-ribosylglycohydrolase</fullName>
    </submittedName>
</protein>
<dbReference type="GO" id="GO:0016787">
    <property type="term" value="F:hydrolase activity"/>
    <property type="evidence" value="ECO:0007669"/>
    <property type="project" value="UniProtKB-KW"/>
</dbReference>
<organism evidence="2 3">
    <name type="scientific">Desulfonatronum thiosulfatophilum</name>
    <dbReference type="NCBI Taxonomy" id="617002"/>
    <lineage>
        <taxon>Bacteria</taxon>
        <taxon>Pseudomonadati</taxon>
        <taxon>Thermodesulfobacteriota</taxon>
        <taxon>Desulfovibrionia</taxon>
        <taxon>Desulfovibrionales</taxon>
        <taxon>Desulfonatronaceae</taxon>
        <taxon>Desulfonatronum</taxon>
    </lineage>
</organism>
<keyword evidence="1" id="KW-0460">Magnesium</keyword>
<evidence type="ECO:0000313" key="3">
    <source>
        <dbReference type="Proteomes" id="UP000198771"/>
    </source>
</evidence>
<evidence type="ECO:0000313" key="2">
    <source>
        <dbReference type="EMBL" id="SDB53904.1"/>
    </source>
</evidence>
<dbReference type="PANTHER" id="PTHR16222:SF34">
    <property type="entry name" value="ADP-RIBOSYLGLYCOHYDROLASE"/>
    <property type="match status" value="1"/>
</dbReference>
<dbReference type="Proteomes" id="UP000198771">
    <property type="component" value="Unassembled WGS sequence"/>
</dbReference>
<dbReference type="SUPFAM" id="SSF101478">
    <property type="entry name" value="ADP-ribosylglycohydrolase"/>
    <property type="match status" value="1"/>
</dbReference>
<dbReference type="InterPro" id="IPR005502">
    <property type="entry name" value="Ribosyl_crysJ1"/>
</dbReference>
<dbReference type="PANTHER" id="PTHR16222">
    <property type="entry name" value="ADP-RIBOSYLGLYCOHYDROLASE"/>
    <property type="match status" value="1"/>
</dbReference>
<dbReference type="STRING" id="617002.SAMN05660653_02686"/>
<proteinExistence type="predicted"/>
<name>A0A1G6E8W5_9BACT</name>
<dbReference type="InterPro" id="IPR050792">
    <property type="entry name" value="ADP-ribosylglycohydrolase"/>
</dbReference>
<dbReference type="InterPro" id="IPR036705">
    <property type="entry name" value="Ribosyl_crysJ1_sf"/>
</dbReference>
<gene>
    <name evidence="2" type="ORF">SAMN05660653_02686</name>
</gene>
<comment type="cofactor">
    <cofactor evidence="1">
        <name>Mg(2+)</name>
        <dbReference type="ChEBI" id="CHEBI:18420"/>
    </cofactor>
    <text evidence="1">Binds 2 magnesium ions per subunit.</text>
</comment>
<dbReference type="OrthoDB" id="5297797at2"/>
<feature type="binding site" evidence="1">
    <location>
        <position position="300"/>
    </location>
    <ligand>
        <name>Mg(2+)</name>
        <dbReference type="ChEBI" id="CHEBI:18420"/>
        <label>1</label>
    </ligand>
</feature>
<reference evidence="2 3" key="1">
    <citation type="submission" date="2016-10" db="EMBL/GenBank/DDBJ databases">
        <authorList>
            <person name="de Groot N.N."/>
        </authorList>
    </citation>
    <scope>NUCLEOTIDE SEQUENCE [LARGE SCALE GENOMIC DNA]</scope>
    <source>
        <strain evidence="2 3">ASO4-2</strain>
    </source>
</reference>
<keyword evidence="2" id="KW-0378">Hydrolase</keyword>